<sequence length="895" mass="102447">MSDGRKRLSGAAYKKRREAKNAALAKQKGSLLKFLSSEPQREPSSEHSENVTMSSDVDPSTSASSCNLAPVELSGSLQTSATSPEFLHGPEEQSSEDVFAEVLSTTSTSEMDVILVQEEAELEPSATEVELDLRPGSSLDFEPILLQDPGLWMDMNRNLRDFLVLHGPQQVKRFRYPKDGSKRSFDRKHYNRELPNKEITERQWLMYSASKDAVYCFCCKIFPPRFIVAALCSTGTSDWRNLVRNLATHEKTDYHERAFQKWKDLETRLRMNLTIEDQNKVVIEAETHHWQNVLKRLIVLVRTLAVQNLAFRGTSNKLFEKNNGNFLKFVEAISEFDEVMEKHVRRVTNHETHNHYLGSGIQNEMIQLLAQQVRQKILAQLHFAKYYSVILDCTPDISHREQMTLMVRFVRLQESDTTEVTIKEHFLSFIKMESTTGGEMTSVLLQHLEKLGIDFKDMRGQGYDNGANMKGKISGVQARVRELNPRAFFVPCSSHSLNLVVSDAASTCVEAVEFFNVIQSLYMFFSASTQRWNLLKQNLATSQQYLTLKPLSTTRWESRIDAVKAVRNQLPKIDDALTAVMEDTTLTGTAHSKTVAEARGIQKNVTEFKFFCGLVLWFDILFEINVTSKRLQGIEMDISGAIEQLEKTKLYLQEYRSDAQFENVLKDAKKLAEELNVDGDFPAVQGRKRRRRRLFDYEAEDEQLTDPKEVFKVQFFYQILDCAIQSVEERFLQLREHSSVFGVLYKIPQIKDWTVEEINIHCNKLGEILAHDNQRDIDAADLCHELKSVSRYIPTDCITPKSVLEYIAKTKMTSIFPNVCIALRILLTLPVTVASGERSFSKLKLIKSYLRSTMTQERLIGLATISIEHELAQELDLNEAIRTFASQKARRATLF</sequence>
<evidence type="ECO:0000313" key="3">
    <source>
        <dbReference type="EMBL" id="KAG8579693.1"/>
    </source>
</evidence>
<feature type="domain" description="TTF-type" evidence="2">
    <location>
        <begin position="189"/>
        <end position="274"/>
    </location>
</feature>
<keyword evidence="4" id="KW-1185">Reference proteome</keyword>
<dbReference type="EMBL" id="WNYA01000004">
    <property type="protein sequence ID" value="KAG8579693.1"/>
    <property type="molecule type" value="Genomic_DNA"/>
</dbReference>
<dbReference type="SUPFAM" id="SSF53098">
    <property type="entry name" value="Ribonuclease H-like"/>
    <property type="match status" value="1"/>
</dbReference>
<proteinExistence type="predicted"/>
<dbReference type="SMART" id="SM00597">
    <property type="entry name" value="ZnF_TTF"/>
    <property type="match status" value="1"/>
</dbReference>
<evidence type="ECO:0000313" key="4">
    <source>
        <dbReference type="Proteomes" id="UP000824782"/>
    </source>
</evidence>
<dbReference type="InterPro" id="IPR025398">
    <property type="entry name" value="DUF4371"/>
</dbReference>
<dbReference type="Proteomes" id="UP000824782">
    <property type="component" value="Unassembled WGS sequence"/>
</dbReference>
<dbReference type="Pfam" id="PF05699">
    <property type="entry name" value="Dimer_Tnp_hAT"/>
    <property type="match status" value="1"/>
</dbReference>
<feature type="compositionally biased region" description="Low complexity" evidence="1">
    <location>
        <begin position="54"/>
        <end position="65"/>
    </location>
</feature>
<dbReference type="Pfam" id="PF14291">
    <property type="entry name" value="DUF4371"/>
    <property type="match status" value="1"/>
</dbReference>
<dbReference type="InterPro" id="IPR012337">
    <property type="entry name" value="RNaseH-like_sf"/>
</dbReference>
<dbReference type="AlphaFoldDB" id="A0AAV7C485"/>
<dbReference type="InterPro" id="IPR008906">
    <property type="entry name" value="HATC_C_dom"/>
</dbReference>
<protein>
    <recommendedName>
        <fullName evidence="2">TTF-type domain-containing protein</fullName>
    </recommendedName>
</protein>
<comment type="caution">
    <text evidence="3">The sequence shown here is derived from an EMBL/GenBank/DDBJ whole genome shotgun (WGS) entry which is preliminary data.</text>
</comment>
<dbReference type="PANTHER" id="PTHR45749:SF35">
    <property type="entry name" value="AC-LIKE TRANSPOSASE-RELATED"/>
    <property type="match status" value="1"/>
</dbReference>
<feature type="region of interest" description="Disordered" evidence="1">
    <location>
        <begin position="28"/>
        <end position="96"/>
    </location>
</feature>
<gene>
    <name evidence="3" type="ORF">GDO81_011011</name>
</gene>
<name>A0AAV7C485_ENGPU</name>
<organism evidence="3 4">
    <name type="scientific">Engystomops pustulosus</name>
    <name type="common">Tungara frog</name>
    <name type="synonym">Physalaemus pustulosus</name>
    <dbReference type="NCBI Taxonomy" id="76066"/>
    <lineage>
        <taxon>Eukaryota</taxon>
        <taxon>Metazoa</taxon>
        <taxon>Chordata</taxon>
        <taxon>Craniata</taxon>
        <taxon>Vertebrata</taxon>
        <taxon>Euteleostomi</taxon>
        <taxon>Amphibia</taxon>
        <taxon>Batrachia</taxon>
        <taxon>Anura</taxon>
        <taxon>Neobatrachia</taxon>
        <taxon>Hyloidea</taxon>
        <taxon>Leptodactylidae</taxon>
        <taxon>Leiuperinae</taxon>
        <taxon>Engystomops</taxon>
    </lineage>
</organism>
<dbReference type="GO" id="GO:0046983">
    <property type="term" value="F:protein dimerization activity"/>
    <property type="evidence" value="ECO:0007669"/>
    <property type="project" value="InterPro"/>
</dbReference>
<accession>A0AAV7C485</accession>
<evidence type="ECO:0000259" key="2">
    <source>
        <dbReference type="SMART" id="SM00597"/>
    </source>
</evidence>
<evidence type="ECO:0000256" key="1">
    <source>
        <dbReference type="SAM" id="MobiDB-lite"/>
    </source>
</evidence>
<dbReference type="PANTHER" id="PTHR45749">
    <property type="match status" value="1"/>
</dbReference>
<dbReference type="InterPro" id="IPR006580">
    <property type="entry name" value="Znf_TTF"/>
</dbReference>
<feature type="region of interest" description="Disordered" evidence="1">
    <location>
        <begin position="1"/>
        <end position="20"/>
    </location>
</feature>
<reference evidence="3" key="1">
    <citation type="thesis" date="2020" institute="ProQuest LLC" country="789 East Eisenhower Parkway, Ann Arbor, MI, USA">
        <title>Comparative Genomics and Chromosome Evolution.</title>
        <authorList>
            <person name="Mudd A.B."/>
        </authorList>
    </citation>
    <scope>NUCLEOTIDE SEQUENCE</scope>
    <source>
        <strain evidence="3">237g6f4</strain>
        <tissue evidence="3">Blood</tissue>
    </source>
</reference>
<feature type="compositionally biased region" description="Basic and acidic residues" evidence="1">
    <location>
        <begin position="39"/>
        <end position="49"/>
    </location>
</feature>